<evidence type="ECO:0000256" key="2">
    <source>
        <dbReference type="SAM" id="Phobius"/>
    </source>
</evidence>
<keyword evidence="2" id="KW-0812">Transmembrane</keyword>
<evidence type="ECO:0000256" key="1">
    <source>
        <dbReference type="SAM" id="MobiDB-lite"/>
    </source>
</evidence>
<feature type="region of interest" description="Disordered" evidence="1">
    <location>
        <begin position="189"/>
        <end position="217"/>
    </location>
</feature>
<keyword evidence="2" id="KW-1133">Transmembrane helix</keyword>
<dbReference type="OrthoDB" id="4848525at2759"/>
<dbReference type="Proteomes" id="UP000310108">
    <property type="component" value="Unassembled WGS sequence"/>
</dbReference>
<keyword evidence="2" id="KW-0472">Membrane</keyword>
<evidence type="ECO:0000313" key="3">
    <source>
        <dbReference type="EMBL" id="TKW55974.1"/>
    </source>
</evidence>
<proteinExistence type="predicted"/>
<name>A0A4U6XJS1_9PEZI</name>
<gene>
    <name evidence="3" type="ORF">CTA1_11370</name>
</gene>
<feature type="region of interest" description="Disordered" evidence="1">
    <location>
        <begin position="262"/>
        <end position="281"/>
    </location>
</feature>
<organism evidence="3 4">
    <name type="scientific">Colletotrichum tanaceti</name>
    <dbReference type="NCBI Taxonomy" id="1306861"/>
    <lineage>
        <taxon>Eukaryota</taxon>
        <taxon>Fungi</taxon>
        <taxon>Dikarya</taxon>
        <taxon>Ascomycota</taxon>
        <taxon>Pezizomycotina</taxon>
        <taxon>Sordariomycetes</taxon>
        <taxon>Hypocreomycetidae</taxon>
        <taxon>Glomerellales</taxon>
        <taxon>Glomerellaceae</taxon>
        <taxon>Colletotrichum</taxon>
        <taxon>Colletotrichum destructivum species complex</taxon>
    </lineage>
</organism>
<feature type="compositionally biased region" description="Polar residues" evidence="1">
    <location>
        <begin position="196"/>
        <end position="206"/>
    </location>
</feature>
<evidence type="ECO:0000313" key="4">
    <source>
        <dbReference type="Proteomes" id="UP000310108"/>
    </source>
</evidence>
<accession>A0A4U6XJS1</accession>
<keyword evidence="4" id="KW-1185">Reference proteome</keyword>
<dbReference type="AlphaFoldDB" id="A0A4U6XJS1"/>
<reference evidence="3 4" key="1">
    <citation type="journal article" date="2019" name="PLoS ONE">
        <title>Comparative genome analysis indicates high evolutionary potential of pathogenicity genes in Colletotrichum tanaceti.</title>
        <authorList>
            <person name="Lelwala R.V."/>
            <person name="Korhonen P.K."/>
            <person name="Young N.D."/>
            <person name="Scott J.B."/>
            <person name="Ades P.A."/>
            <person name="Gasser R.B."/>
            <person name="Taylor P.W.J."/>
        </authorList>
    </citation>
    <scope>NUCLEOTIDE SEQUENCE [LARGE SCALE GENOMIC DNA]</scope>
    <source>
        <strain evidence="3">BRIP57314</strain>
    </source>
</reference>
<sequence>MSSTDPAWVIRATTTAPSLQTPYVEANVCHTPYNLVTVTADVSGAATRGLALVAGPDNEHFDYCQPPGWEGDSTSSILAFSPAVCPTYWPMHHVTAHETVVSGTSTRTVTTAYCCDKSQTVYPTGVSGLGIEFFSSNPACVSTWSRNSSRTIYLQPNGTTGAYVTFTEGPLVRPAWRISWEETDRKILKPMPPSLTPGQSLASWSPTPEPYSGGHSCTAEDPCESPYLSDLLPMIAVPSSVGFALVVGIIICCVVARKRKKKRERKARELTGDAVPNDDQK</sequence>
<protein>
    <submittedName>
        <fullName evidence="3">Uncharacterized protein</fullName>
    </submittedName>
</protein>
<comment type="caution">
    <text evidence="3">The sequence shown here is derived from an EMBL/GenBank/DDBJ whole genome shotgun (WGS) entry which is preliminary data.</text>
</comment>
<feature type="transmembrane region" description="Helical" evidence="2">
    <location>
        <begin position="231"/>
        <end position="256"/>
    </location>
</feature>
<dbReference type="EMBL" id="PJEX01000080">
    <property type="protein sequence ID" value="TKW55974.1"/>
    <property type="molecule type" value="Genomic_DNA"/>
</dbReference>